<evidence type="ECO:0000313" key="3">
    <source>
        <dbReference type="EMBL" id="QXQ12679.1"/>
    </source>
</evidence>
<organism evidence="3 4">
    <name type="scientific">Skermania pinensis</name>
    <dbReference type="NCBI Taxonomy" id="39122"/>
    <lineage>
        <taxon>Bacteria</taxon>
        <taxon>Bacillati</taxon>
        <taxon>Actinomycetota</taxon>
        <taxon>Actinomycetes</taxon>
        <taxon>Mycobacteriales</taxon>
        <taxon>Gordoniaceae</taxon>
        <taxon>Skermania</taxon>
    </lineage>
</organism>
<feature type="domain" description="FIST" evidence="1">
    <location>
        <begin position="46"/>
        <end position="244"/>
    </location>
</feature>
<dbReference type="PANTHER" id="PTHR40252:SF2">
    <property type="entry name" value="BLR0328 PROTEIN"/>
    <property type="match status" value="1"/>
</dbReference>
<dbReference type="PANTHER" id="PTHR40252">
    <property type="entry name" value="BLR0328 PROTEIN"/>
    <property type="match status" value="1"/>
</dbReference>
<evidence type="ECO:0000259" key="2">
    <source>
        <dbReference type="SMART" id="SM01204"/>
    </source>
</evidence>
<reference evidence="3" key="1">
    <citation type="submission" date="2021-07" db="EMBL/GenBank/DDBJ databases">
        <title>Candidatus Kaistella beijingensis sp. nov. isolated from a municipal wastewater treatment plant is involved in sludge foaming.</title>
        <authorList>
            <person name="Song Y."/>
            <person name="Liu S.-J."/>
        </authorList>
    </citation>
    <scope>NUCLEOTIDE SEQUENCE</scope>
    <source>
        <strain evidence="3">DSM 43998</strain>
    </source>
</reference>
<dbReference type="EMBL" id="CP079105">
    <property type="protein sequence ID" value="QXQ12679.1"/>
    <property type="molecule type" value="Genomic_DNA"/>
</dbReference>
<sequence length="399" mass="41583">MTVGHVEGTTSATARLTAGVGHSELSDARSAGAEATAAAVRQLDTAPALILVYAARRYDSVELLAGVRAEAKDADVVGATADEFFADGATWLSENAAVAVLALSAGPYRFGIGSTADTETDQARVAAAVTRQARENAGGGLGYAAALVLGDDNNSRHQQLLTGVHQVAGATVPIVGGGFGDYRLLDRTALYHNDRILESGMVVVWIESPHPLTVSVAHGWEPSGLPQLITAADDTYVEEIEGRPALEVLHDQFPELARGSGAVADPSAAMPWAFGLGLIEPDGAQFIRGFVIEDGERMRMHTALPAFAAIQFVRASPTSLLGINEKVVREAVGDREVGAVIVFSCVGRLRVLGDRAAEEAEGVHDAAGVPSLGMFSYGEFARVSGITGYHNSTVVALAL</sequence>
<protein>
    <submittedName>
        <fullName evidence="3">FIST C-terminal domain-containing protein</fullName>
    </submittedName>
</protein>
<gene>
    <name evidence="3" type="ORF">KV203_12020</name>
</gene>
<accession>A0ABX8S6Q4</accession>
<dbReference type="Pfam" id="PF10442">
    <property type="entry name" value="FIST_C"/>
    <property type="match status" value="1"/>
</dbReference>
<keyword evidence="4" id="KW-1185">Reference proteome</keyword>
<dbReference type="Pfam" id="PF08495">
    <property type="entry name" value="FIST"/>
    <property type="match status" value="1"/>
</dbReference>
<dbReference type="Proteomes" id="UP000887023">
    <property type="component" value="Chromosome"/>
</dbReference>
<feature type="domain" description="FIST C-domain" evidence="2">
    <location>
        <begin position="245"/>
        <end position="383"/>
    </location>
</feature>
<evidence type="ECO:0000313" key="4">
    <source>
        <dbReference type="Proteomes" id="UP000887023"/>
    </source>
</evidence>
<name>A0ABX8S6Q4_9ACTN</name>
<proteinExistence type="predicted"/>
<dbReference type="SMART" id="SM01204">
    <property type="entry name" value="FIST_C"/>
    <property type="match status" value="1"/>
</dbReference>
<dbReference type="InterPro" id="IPR013702">
    <property type="entry name" value="FIST_domain_N"/>
</dbReference>
<dbReference type="RefSeq" id="WP_218820988.1">
    <property type="nucleotide sequence ID" value="NZ_CBCRUZ010000012.1"/>
</dbReference>
<dbReference type="SMART" id="SM00897">
    <property type="entry name" value="FIST"/>
    <property type="match status" value="1"/>
</dbReference>
<dbReference type="InterPro" id="IPR019494">
    <property type="entry name" value="FIST_C"/>
</dbReference>
<evidence type="ECO:0000259" key="1">
    <source>
        <dbReference type="SMART" id="SM00897"/>
    </source>
</evidence>